<evidence type="ECO:0000313" key="5">
    <source>
        <dbReference type="Proteomes" id="UP000201728"/>
    </source>
</evidence>
<protein>
    <recommendedName>
        <fullName evidence="3">Outer membrane protein beta-barrel domain-containing protein</fullName>
    </recommendedName>
</protein>
<dbReference type="Proteomes" id="UP000201728">
    <property type="component" value="Chromosome"/>
</dbReference>
<keyword evidence="5" id="KW-1185">Reference proteome</keyword>
<evidence type="ECO:0000259" key="3">
    <source>
        <dbReference type="Pfam" id="PF13505"/>
    </source>
</evidence>
<dbReference type="RefSeq" id="WP_094091332.1">
    <property type="nucleotide sequence ID" value="NZ_CP016397.1"/>
</dbReference>
<evidence type="ECO:0000256" key="1">
    <source>
        <dbReference type="ARBA" id="ARBA00022729"/>
    </source>
</evidence>
<reference evidence="5" key="1">
    <citation type="submission" date="2016-07" db="EMBL/GenBank/DDBJ databases">
        <authorList>
            <person name="Florea S."/>
            <person name="Webb J.S."/>
            <person name="Jaromczyk J."/>
            <person name="Schardl C.L."/>
        </authorList>
    </citation>
    <scope>NUCLEOTIDE SEQUENCE [LARGE SCALE GENOMIC DNA]</scope>
    <source>
        <strain evidence="5">CDC-D5610</strain>
    </source>
</reference>
<organism evidence="4 5">
    <name type="scientific">Legionella clemsonensis</name>
    <dbReference type="NCBI Taxonomy" id="1867846"/>
    <lineage>
        <taxon>Bacteria</taxon>
        <taxon>Pseudomonadati</taxon>
        <taxon>Pseudomonadota</taxon>
        <taxon>Gammaproteobacteria</taxon>
        <taxon>Legionellales</taxon>
        <taxon>Legionellaceae</taxon>
        <taxon>Legionella</taxon>
    </lineage>
</organism>
<dbReference type="SUPFAM" id="SSF56925">
    <property type="entry name" value="OMPA-like"/>
    <property type="match status" value="1"/>
</dbReference>
<feature type="signal peptide" evidence="2">
    <location>
        <begin position="1"/>
        <end position="21"/>
    </location>
</feature>
<evidence type="ECO:0000256" key="2">
    <source>
        <dbReference type="SAM" id="SignalP"/>
    </source>
</evidence>
<dbReference type="GO" id="GO:0019867">
    <property type="term" value="C:outer membrane"/>
    <property type="evidence" value="ECO:0007669"/>
    <property type="project" value="InterPro"/>
</dbReference>
<proteinExistence type="predicted"/>
<dbReference type="InterPro" id="IPR027385">
    <property type="entry name" value="Beta-barrel_OMP"/>
</dbReference>
<feature type="domain" description="Outer membrane protein beta-barrel" evidence="3">
    <location>
        <begin position="10"/>
        <end position="254"/>
    </location>
</feature>
<gene>
    <name evidence="4" type="ORF">clem_09640</name>
</gene>
<dbReference type="AlphaFoldDB" id="A0A222P3Q5"/>
<dbReference type="OrthoDB" id="5647185at2"/>
<dbReference type="InterPro" id="IPR006315">
    <property type="entry name" value="OM_autotransptr_brl_dom"/>
</dbReference>
<sequence length="257" mass="28302">MKNRFKCGLVGLVIASHCAFSATPAEGWYAGLMGTLSYTPSLDFTLSTTSFNALNTGLLFLGYPPLLSPAGEIDYSVGGGGGGQIGYRYCGFRFEGQLLFNYSPYDKLKIGGITIGKNQNTSLPFPFSRLSMSGNTSLGAALFNVYYDFYSDDWDDISWVPYVGLGIGYGYIQNKLELDFNTSAPGVANPVIVKVDFKENTSTPVGQAILGISYLFNDNFSMGLDYRYVTTKEITGFNERYSLHTLNLNFNYWFGEN</sequence>
<dbReference type="InterPro" id="IPR011250">
    <property type="entry name" value="OMP/PagP_B-barrel"/>
</dbReference>
<dbReference type="Gene3D" id="2.40.160.20">
    <property type="match status" value="1"/>
</dbReference>
<evidence type="ECO:0000313" key="4">
    <source>
        <dbReference type="EMBL" id="ASQ46478.1"/>
    </source>
</evidence>
<name>A0A222P3Q5_9GAMM</name>
<keyword evidence="1 2" id="KW-0732">Signal</keyword>
<dbReference type="KEGG" id="lcd:clem_09640"/>
<dbReference type="Pfam" id="PF13505">
    <property type="entry name" value="OMP_b-brl"/>
    <property type="match status" value="1"/>
</dbReference>
<dbReference type="EMBL" id="CP016397">
    <property type="protein sequence ID" value="ASQ46478.1"/>
    <property type="molecule type" value="Genomic_DNA"/>
</dbReference>
<accession>A0A222P3Q5</accession>
<dbReference type="NCBIfam" id="TIGR01414">
    <property type="entry name" value="autotrans_barl"/>
    <property type="match status" value="1"/>
</dbReference>
<feature type="chain" id="PRO_5012149221" description="Outer membrane protein beta-barrel domain-containing protein" evidence="2">
    <location>
        <begin position="22"/>
        <end position="257"/>
    </location>
</feature>